<dbReference type="PROSITE" id="PS50011">
    <property type="entry name" value="PROTEIN_KINASE_DOM"/>
    <property type="match status" value="1"/>
</dbReference>
<dbReference type="SMART" id="SM00220">
    <property type="entry name" value="S_TKc"/>
    <property type="match status" value="1"/>
</dbReference>
<keyword evidence="1" id="KW-0802">TPR repeat</keyword>
<dbReference type="AlphaFoldDB" id="A0A2N0VKN5"/>
<dbReference type="InterPro" id="IPR019734">
    <property type="entry name" value="TPR_rpt"/>
</dbReference>
<organism evidence="3 4">
    <name type="scientific">Rhodohalobacter barkolensis</name>
    <dbReference type="NCBI Taxonomy" id="2053187"/>
    <lineage>
        <taxon>Bacteria</taxon>
        <taxon>Pseudomonadati</taxon>
        <taxon>Balneolota</taxon>
        <taxon>Balneolia</taxon>
        <taxon>Balneolales</taxon>
        <taxon>Balneolaceae</taxon>
        <taxon>Rhodohalobacter</taxon>
    </lineage>
</organism>
<feature type="repeat" description="TPR" evidence="1">
    <location>
        <begin position="742"/>
        <end position="775"/>
    </location>
</feature>
<dbReference type="SUPFAM" id="SSF48452">
    <property type="entry name" value="TPR-like"/>
    <property type="match status" value="2"/>
</dbReference>
<dbReference type="CDD" id="cd14014">
    <property type="entry name" value="STKc_PknB_like"/>
    <property type="match status" value="1"/>
</dbReference>
<dbReference type="PANTHER" id="PTHR46082">
    <property type="entry name" value="ATP/GTP-BINDING PROTEIN-RELATED"/>
    <property type="match status" value="1"/>
</dbReference>
<dbReference type="Gene3D" id="1.25.40.10">
    <property type="entry name" value="Tetratricopeptide repeat domain"/>
    <property type="match status" value="3"/>
</dbReference>
<dbReference type="GO" id="GO:0005524">
    <property type="term" value="F:ATP binding"/>
    <property type="evidence" value="ECO:0007669"/>
    <property type="project" value="InterPro"/>
</dbReference>
<keyword evidence="4" id="KW-1185">Reference proteome</keyword>
<dbReference type="InterPro" id="IPR011009">
    <property type="entry name" value="Kinase-like_dom_sf"/>
</dbReference>
<dbReference type="Gene3D" id="3.30.200.20">
    <property type="entry name" value="Phosphorylase Kinase, domain 1"/>
    <property type="match status" value="1"/>
</dbReference>
<protein>
    <recommendedName>
        <fullName evidence="2">Protein kinase domain-containing protein</fullName>
    </recommendedName>
</protein>
<dbReference type="GO" id="GO:0004672">
    <property type="term" value="F:protein kinase activity"/>
    <property type="evidence" value="ECO:0007669"/>
    <property type="project" value="InterPro"/>
</dbReference>
<name>A0A2N0VKN5_9BACT</name>
<accession>A0A2N0VKN5</accession>
<evidence type="ECO:0000256" key="1">
    <source>
        <dbReference type="PROSITE-ProRule" id="PRU00339"/>
    </source>
</evidence>
<evidence type="ECO:0000259" key="2">
    <source>
        <dbReference type="PROSITE" id="PS50011"/>
    </source>
</evidence>
<evidence type="ECO:0000313" key="3">
    <source>
        <dbReference type="EMBL" id="PKD44740.1"/>
    </source>
</evidence>
<dbReference type="InterPro" id="IPR011990">
    <property type="entry name" value="TPR-like_helical_dom_sf"/>
</dbReference>
<proteinExistence type="predicted"/>
<dbReference type="PROSITE" id="PS50005">
    <property type="entry name" value="TPR"/>
    <property type="match status" value="1"/>
</dbReference>
<comment type="caution">
    <text evidence="3">The sequence shown here is derived from an EMBL/GenBank/DDBJ whole genome shotgun (WGS) entry which is preliminary data.</text>
</comment>
<dbReference type="InterPro" id="IPR008271">
    <property type="entry name" value="Ser/Thr_kinase_AS"/>
</dbReference>
<dbReference type="Pfam" id="PF13424">
    <property type="entry name" value="TPR_12"/>
    <property type="match status" value="4"/>
</dbReference>
<feature type="domain" description="Protein kinase" evidence="2">
    <location>
        <begin position="87"/>
        <end position="380"/>
    </location>
</feature>
<dbReference type="SUPFAM" id="SSF56112">
    <property type="entry name" value="Protein kinase-like (PK-like)"/>
    <property type="match status" value="1"/>
</dbReference>
<dbReference type="InterPro" id="IPR000719">
    <property type="entry name" value="Prot_kinase_dom"/>
</dbReference>
<dbReference type="Proteomes" id="UP000233398">
    <property type="component" value="Unassembled WGS sequence"/>
</dbReference>
<dbReference type="PROSITE" id="PS00108">
    <property type="entry name" value="PROTEIN_KINASE_ST"/>
    <property type="match status" value="1"/>
</dbReference>
<dbReference type="SMART" id="SM00028">
    <property type="entry name" value="TPR"/>
    <property type="match status" value="9"/>
</dbReference>
<evidence type="ECO:0000313" key="4">
    <source>
        <dbReference type="Proteomes" id="UP000233398"/>
    </source>
</evidence>
<dbReference type="InterPro" id="IPR053137">
    <property type="entry name" value="NLR-like"/>
</dbReference>
<dbReference type="RefSeq" id="WP_101072028.1">
    <property type="nucleotide sequence ID" value="NZ_PISP01000001.1"/>
</dbReference>
<dbReference type="EMBL" id="PISP01000001">
    <property type="protein sequence ID" value="PKD44740.1"/>
    <property type="molecule type" value="Genomic_DNA"/>
</dbReference>
<dbReference type="OrthoDB" id="9813021at2"/>
<gene>
    <name evidence="3" type="ORF">CWD77_04550</name>
</gene>
<dbReference type="PANTHER" id="PTHR46082:SF6">
    <property type="entry name" value="AAA+ ATPASE DOMAIN-CONTAINING PROTEIN-RELATED"/>
    <property type="match status" value="1"/>
</dbReference>
<sequence>MSDWSLVEQIVDEALLLSVEDQNAFIKDRCKGDSQLENDVRDFLKSIQQSSDLFDSAANTKQFAYKNALNEKSRNSAKLIGTEIDKYKIVDLISHGGMGTVFLAERNDGLYNQTVALKLIRHGMETPENICRFEKEREILAGLNHPNIAKLIDGGVTDFGLPYLVMEFIDGKPIDTYCDDNKLTVKQRIKLFTGVCKAVQYAHNNLVIHRDLKPDNIFIDANGHIKILDFGVAKLIENQFETKENRTDLSREAVTPAYAAPEQISGETVTTSTDTYSLGILLYKLLSGITPFDFSNYSKLTTRSRQNIVQMLPPKPSDRFNQISVHDQQIISENRSTTISKLFNSLRGDLDAIILKALEKKSTDRYQTIDNLVDDLTKYLVKLPVSVYQNNFMYRAKKFIHRNYKLASATAALVLLSLTFGFYHTNRVTEERNIAQDEALKTAEVSSLLFDLFEANDPDQSLGETVTAQELLEKGLSRAEKLVEQPDLQSQMFRVIGKVYLKMGNLPKAEELINNSVQIYNRLYGIDHPETALAIADQASVNSAFGNYSRAESLYEYSLNILSNHSGSYMNQYTNAISEHAYVLRRQGKYSEAEDAFRKNYDLLKSQHGELHPKTLAALNGVGVTRFNRGKYEEAEKIIREVLDKRIEVFGETHPDIAESKNSLGALLMNIGVFDQAEKLFEDAFFLRNRILGSDHPKTLLTLNNLALMQRDQGKFDLSMSTFERVLRLKEARFGTESIASAITYFSFGELYLMTDEFETANSYFQKALPVFEKLLGKEHSFSARTKMNLGFSYLLSKDLQKANKLIVEGYEQVIQIHPEISLERAIANHQYGMLKLNQGQFEIASDHLNKSLSALKSIERSESARRKIVLNDIQRLNQLASAN</sequence>
<dbReference type="Pfam" id="PF00069">
    <property type="entry name" value="Pkinase"/>
    <property type="match status" value="1"/>
</dbReference>
<reference evidence="3 4" key="1">
    <citation type="submission" date="2017-11" db="EMBL/GenBank/DDBJ databases">
        <title>Rhodohalobacter 15182 sp. nov., isolated from a salt lake.</title>
        <authorList>
            <person name="Han S."/>
        </authorList>
    </citation>
    <scope>NUCLEOTIDE SEQUENCE [LARGE SCALE GENOMIC DNA]</scope>
    <source>
        <strain evidence="3 4">15182</strain>
    </source>
</reference>
<dbReference type="Gene3D" id="1.10.510.10">
    <property type="entry name" value="Transferase(Phosphotransferase) domain 1"/>
    <property type="match status" value="1"/>
</dbReference>